<dbReference type="EMBL" id="KZ772689">
    <property type="protein sequence ID" value="PTQ44886.1"/>
    <property type="molecule type" value="Genomic_DNA"/>
</dbReference>
<reference evidence="3" key="1">
    <citation type="journal article" date="2017" name="Cell">
        <title>Insights into land plant evolution garnered from the Marchantia polymorpha genome.</title>
        <authorList>
            <person name="Bowman J.L."/>
            <person name="Kohchi T."/>
            <person name="Yamato K.T."/>
            <person name="Jenkins J."/>
            <person name="Shu S."/>
            <person name="Ishizaki K."/>
            <person name="Yamaoka S."/>
            <person name="Nishihama R."/>
            <person name="Nakamura Y."/>
            <person name="Berger F."/>
            <person name="Adam C."/>
            <person name="Aki S.S."/>
            <person name="Althoff F."/>
            <person name="Araki T."/>
            <person name="Arteaga-Vazquez M.A."/>
            <person name="Balasubrmanian S."/>
            <person name="Barry K."/>
            <person name="Bauer D."/>
            <person name="Boehm C.R."/>
            <person name="Briginshaw L."/>
            <person name="Caballero-Perez J."/>
            <person name="Catarino B."/>
            <person name="Chen F."/>
            <person name="Chiyoda S."/>
            <person name="Chovatia M."/>
            <person name="Davies K.M."/>
            <person name="Delmans M."/>
            <person name="Demura T."/>
            <person name="Dierschke T."/>
            <person name="Dolan L."/>
            <person name="Dorantes-Acosta A.E."/>
            <person name="Eklund D.M."/>
            <person name="Florent S.N."/>
            <person name="Flores-Sandoval E."/>
            <person name="Fujiyama A."/>
            <person name="Fukuzawa H."/>
            <person name="Galik B."/>
            <person name="Grimanelli D."/>
            <person name="Grimwood J."/>
            <person name="Grossniklaus U."/>
            <person name="Hamada T."/>
            <person name="Haseloff J."/>
            <person name="Hetherington A.J."/>
            <person name="Higo A."/>
            <person name="Hirakawa Y."/>
            <person name="Hundley H.N."/>
            <person name="Ikeda Y."/>
            <person name="Inoue K."/>
            <person name="Inoue S.I."/>
            <person name="Ishida S."/>
            <person name="Jia Q."/>
            <person name="Kakita M."/>
            <person name="Kanazawa T."/>
            <person name="Kawai Y."/>
            <person name="Kawashima T."/>
            <person name="Kennedy M."/>
            <person name="Kinose K."/>
            <person name="Kinoshita T."/>
            <person name="Kohara Y."/>
            <person name="Koide E."/>
            <person name="Komatsu K."/>
            <person name="Kopischke S."/>
            <person name="Kubo M."/>
            <person name="Kyozuka J."/>
            <person name="Lagercrantz U."/>
            <person name="Lin S.S."/>
            <person name="Lindquist E."/>
            <person name="Lipzen A.M."/>
            <person name="Lu C.W."/>
            <person name="De Luna E."/>
            <person name="Martienssen R.A."/>
            <person name="Minamino N."/>
            <person name="Mizutani M."/>
            <person name="Mizutani M."/>
            <person name="Mochizuki N."/>
            <person name="Monte I."/>
            <person name="Mosher R."/>
            <person name="Nagasaki H."/>
            <person name="Nakagami H."/>
            <person name="Naramoto S."/>
            <person name="Nishitani K."/>
            <person name="Ohtani M."/>
            <person name="Okamoto T."/>
            <person name="Okumura M."/>
            <person name="Phillips J."/>
            <person name="Pollak B."/>
            <person name="Reinders A."/>
            <person name="Rovekamp M."/>
            <person name="Sano R."/>
            <person name="Sawa S."/>
            <person name="Schmid M.W."/>
            <person name="Shirakawa M."/>
            <person name="Solano R."/>
            <person name="Spunde A."/>
            <person name="Suetsugu N."/>
            <person name="Sugano S."/>
            <person name="Sugiyama A."/>
            <person name="Sun R."/>
            <person name="Suzuki Y."/>
            <person name="Takenaka M."/>
            <person name="Takezawa D."/>
            <person name="Tomogane H."/>
            <person name="Tsuzuki M."/>
            <person name="Ueda T."/>
            <person name="Umeda M."/>
            <person name="Ward J.M."/>
            <person name="Watanabe Y."/>
            <person name="Yazaki K."/>
            <person name="Yokoyama R."/>
            <person name="Yoshitake Y."/>
            <person name="Yotsui I."/>
            <person name="Zachgo S."/>
            <person name="Schmutz J."/>
        </authorList>
    </citation>
    <scope>NUCLEOTIDE SEQUENCE [LARGE SCALE GENOMIC DNA]</scope>
    <source>
        <strain evidence="3">Tak-1</strain>
    </source>
</reference>
<organism evidence="2 3">
    <name type="scientific">Marchantia polymorpha</name>
    <name type="common">Common liverwort</name>
    <name type="synonym">Marchantia aquatica</name>
    <dbReference type="NCBI Taxonomy" id="3197"/>
    <lineage>
        <taxon>Eukaryota</taxon>
        <taxon>Viridiplantae</taxon>
        <taxon>Streptophyta</taxon>
        <taxon>Embryophyta</taxon>
        <taxon>Marchantiophyta</taxon>
        <taxon>Marchantiopsida</taxon>
        <taxon>Marchantiidae</taxon>
        <taxon>Marchantiales</taxon>
        <taxon>Marchantiaceae</taxon>
        <taxon>Marchantia</taxon>
    </lineage>
</organism>
<evidence type="ECO:0000313" key="2">
    <source>
        <dbReference type="EMBL" id="PTQ44886.1"/>
    </source>
</evidence>
<keyword evidence="3" id="KW-1185">Reference proteome</keyword>
<name>A0A2R6XFK5_MARPO</name>
<accession>A0A2R6XFK5</accession>
<evidence type="ECO:0000256" key="1">
    <source>
        <dbReference type="SAM" id="MobiDB-lite"/>
    </source>
</evidence>
<protein>
    <submittedName>
        <fullName evidence="2">Uncharacterized protein</fullName>
    </submittedName>
</protein>
<proteinExistence type="predicted"/>
<dbReference type="Proteomes" id="UP000244005">
    <property type="component" value="Unassembled WGS sequence"/>
</dbReference>
<sequence length="450" mass="48247">MLREGAESVIDAGTSTATLAYCLISVLMTASDAALVADIAVHEYRRKAVVEAGRGQVVDQLLKVVATVDAHVCLVSQAESARTLAYLLSDESTCEDVLSRPGALSLLFQFASSLHAKQGSRGRSMLVIAIIDLITSSCDAEIASVRPKLPKNADPEDIAAALQVAKDGGWHDDDQNLNDSDSPRKIGNNRKGVHGIEIRVLGGTALTACVSRSKPAQSLVFHTGLPVLREIANESEVNSAVQGALAQLLDVLTAEEDGPPEAVAYGKLGHVKTKRHGHASSEAKSREVDEASPSGTDLVLYKRIADMKAEERRKAVEEIIYALIIHKFVEADVNLVQTLPFVSDTDTRQVEILPTQDKQLEIVQSAEALKMVREHLAVVSRDRGTSTSLDQHIIAHISKLRVGQLSIVGKTILTRVECDYSLADLSFALEMVSDSIGQLANIGSAVAKAK</sequence>
<dbReference type="OrthoDB" id="5086500at2759"/>
<dbReference type="PANTHER" id="PTHR48202:SF1">
    <property type="entry name" value="ALPHA_BETA-HYDROLASES SUPERFAMILY PROTEIN"/>
    <property type="match status" value="1"/>
</dbReference>
<feature type="region of interest" description="Disordered" evidence="1">
    <location>
        <begin position="169"/>
        <end position="190"/>
    </location>
</feature>
<dbReference type="PANTHER" id="PTHR48202">
    <property type="entry name" value="ALPHA/BETA-HYDROLASES SUPERFAMILY PROTEIN"/>
    <property type="match status" value="1"/>
</dbReference>
<evidence type="ECO:0000313" key="3">
    <source>
        <dbReference type="Proteomes" id="UP000244005"/>
    </source>
</evidence>
<gene>
    <name evidence="2" type="ORF">MARPO_0017s0011</name>
</gene>
<dbReference type="AlphaFoldDB" id="A0A2R6XFK5"/>